<dbReference type="Gene3D" id="1.10.238.10">
    <property type="entry name" value="EF-hand"/>
    <property type="match status" value="1"/>
</dbReference>
<evidence type="ECO:0000259" key="12">
    <source>
        <dbReference type="PROSITE" id="PS50004"/>
    </source>
</evidence>
<dbReference type="EMBL" id="JARAOO010000006">
    <property type="protein sequence ID" value="KAJ7964194.1"/>
    <property type="molecule type" value="Genomic_DNA"/>
</dbReference>
<comment type="cofactor">
    <cofactor evidence="2">
        <name>Ca(2+)</name>
        <dbReference type="ChEBI" id="CHEBI:29108"/>
    </cofactor>
</comment>
<comment type="caution">
    <text evidence="14">The sequence shown here is derived from an EMBL/GenBank/DDBJ whole genome shotgun (WGS) entry which is preliminary data.</text>
</comment>
<dbReference type="CDD" id="cd00275">
    <property type="entry name" value="C2_PLC_like"/>
    <property type="match status" value="1"/>
</dbReference>
<dbReference type="SMART" id="SM00149">
    <property type="entry name" value="PLCYc"/>
    <property type="match status" value="1"/>
</dbReference>
<evidence type="ECO:0000256" key="6">
    <source>
        <dbReference type="ARBA" id="ARBA00022801"/>
    </source>
</evidence>
<keyword evidence="8 11" id="KW-0443">Lipid metabolism</keyword>
<dbReference type="PANTHER" id="PTHR10336:SF105">
    <property type="entry name" value="PHOSPHOINOSITIDE PHOSPHOLIPASE C 1"/>
    <property type="match status" value="1"/>
</dbReference>
<dbReference type="Gene3D" id="2.60.40.150">
    <property type="entry name" value="C2 domain"/>
    <property type="match status" value="1"/>
</dbReference>
<dbReference type="AlphaFoldDB" id="A0AAD7LTU0"/>
<keyword evidence="9" id="KW-0472">Membrane</keyword>
<dbReference type="PROSITE" id="PS50004">
    <property type="entry name" value="C2"/>
    <property type="match status" value="1"/>
</dbReference>
<feature type="domain" description="C2" evidence="12">
    <location>
        <begin position="406"/>
        <end position="542"/>
    </location>
</feature>
<feature type="domain" description="PI-PLC Y-box" evidence="13">
    <location>
        <begin position="325"/>
        <end position="411"/>
    </location>
</feature>
<dbReference type="Pfam" id="PF00168">
    <property type="entry name" value="C2"/>
    <property type="match status" value="1"/>
</dbReference>
<dbReference type="PROSITE" id="PS50008">
    <property type="entry name" value="PIPLC_Y_DOMAIN"/>
    <property type="match status" value="1"/>
</dbReference>
<comment type="subcellular location">
    <subcellularLocation>
        <location evidence="3">Cell membrane</location>
        <topology evidence="3">Peripheral membrane protein</topology>
    </subcellularLocation>
</comment>
<dbReference type="SUPFAM" id="SSF49562">
    <property type="entry name" value="C2 domain (Calcium/lipid-binding domain, CaLB)"/>
    <property type="match status" value="1"/>
</dbReference>
<dbReference type="InterPro" id="IPR017946">
    <property type="entry name" value="PLC-like_Pdiesterase_TIM-brl"/>
</dbReference>
<dbReference type="InterPro" id="IPR000909">
    <property type="entry name" value="PLipase_C_PInositol-sp_X_dom"/>
</dbReference>
<dbReference type="InterPro" id="IPR035892">
    <property type="entry name" value="C2_domain_sf"/>
</dbReference>
<evidence type="ECO:0000256" key="5">
    <source>
        <dbReference type="ARBA" id="ARBA00022475"/>
    </source>
</evidence>
<evidence type="ECO:0000256" key="2">
    <source>
        <dbReference type="ARBA" id="ARBA00001913"/>
    </source>
</evidence>
<dbReference type="Pfam" id="PF00388">
    <property type="entry name" value="PI-PLC-X"/>
    <property type="match status" value="1"/>
</dbReference>
<dbReference type="PRINTS" id="PR00390">
    <property type="entry name" value="PHPHLIPASEC"/>
</dbReference>
<keyword evidence="6 11" id="KW-0378">Hydrolase</keyword>
<dbReference type="PROSITE" id="PS50007">
    <property type="entry name" value="PIPLC_X_DOMAIN"/>
    <property type="match status" value="1"/>
</dbReference>
<dbReference type="SMART" id="SM00239">
    <property type="entry name" value="C2"/>
    <property type="match status" value="1"/>
</dbReference>
<dbReference type="GO" id="GO:0005886">
    <property type="term" value="C:plasma membrane"/>
    <property type="evidence" value="ECO:0007669"/>
    <property type="project" value="UniProtKB-SubCell"/>
</dbReference>
<dbReference type="KEGG" id="qsa:O6P43_014048"/>
<evidence type="ECO:0000256" key="7">
    <source>
        <dbReference type="ARBA" id="ARBA00022963"/>
    </source>
</evidence>
<protein>
    <recommendedName>
        <fullName evidence="4 11">Phosphoinositide phospholipase C</fullName>
        <ecNumber evidence="4 11">3.1.4.11</ecNumber>
    </recommendedName>
</protein>
<dbReference type="GO" id="GO:0048015">
    <property type="term" value="P:phosphatidylinositol-mediated signaling"/>
    <property type="evidence" value="ECO:0007669"/>
    <property type="project" value="TreeGrafter"/>
</dbReference>
<dbReference type="FunFam" id="3.20.20.190:FF:000010">
    <property type="entry name" value="Phosphoinositide phospholipase C"/>
    <property type="match status" value="1"/>
</dbReference>
<dbReference type="FunFam" id="2.60.40.150:FF:000060">
    <property type="entry name" value="Phosphoinositide phospholipase C"/>
    <property type="match status" value="1"/>
</dbReference>
<evidence type="ECO:0000259" key="13">
    <source>
        <dbReference type="PROSITE" id="PS50008"/>
    </source>
</evidence>
<dbReference type="Gene3D" id="3.20.20.190">
    <property type="entry name" value="Phosphatidylinositol (PI) phosphodiesterase"/>
    <property type="match status" value="1"/>
</dbReference>
<evidence type="ECO:0000313" key="14">
    <source>
        <dbReference type="EMBL" id="KAJ7964194.1"/>
    </source>
</evidence>
<dbReference type="SUPFAM" id="SSF51695">
    <property type="entry name" value="PLC-like phosphodiesterases"/>
    <property type="match status" value="1"/>
</dbReference>
<dbReference type="SMART" id="SM00148">
    <property type="entry name" value="PLCXc"/>
    <property type="match status" value="1"/>
</dbReference>
<evidence type="ECO:0000256" key="11">
    <source>
        <dbReference type="RuleBase" id="RU361133"/>
    </source>
</evidence>
<name>A0AAD7LTU0_QUISA</name>
<dbReference type="SUPFAM" id="SSF47473">
    <property type="entry name" value="EF-hand"/>
    <property type="match status" value="1"/>
</dbReference>
<sequence>MSKQYFRICFCFWRKFKIKWEAEPPGDIKKLFDQYAEHGTMTIDHLLRFLIDFQGQHDATKDDAQAIFNSLKHLNIFQRKGLQIDTFFRYLLGDLNGPLSPRGVHHDMNAPLAHYFIYTGHNSYLTGNQLSSDSSTVPIIDALNKGVRVIELDLWPTTSGDDVEVRHGGTLTSPVELIECLEAIKNHAFSASESPVIITFEDHIPAYLQAKVAKLVRKTFGSMLFWPTTEVLKEFPSPASLKKRIMISTKPPENPEDHIDSDEEGIGATDKLHDTYFNGRMRQVIKMKDEEEIPEYRRLIAIHAGKPKGGIEKWLINRSKARRLSLSEQELEDIAGTRGTDIVRYTQRNLLRIYPKGMRLDSSNYNPMVGWKHGAQMVAFNMQGLGKNLKIMEGMFRANGGCGYVKKPEFLLTVGPNGEVFDPKATLPVKKTLKVRVYMGEGWHMEFHETHFDSYSPPDFFTKVGIAGVPADTVMKRTRAIEDQWVPVWNEEFIFPLTVPELALLRVIVLEYDTPGQPDFGGQTCLPISELRTGIRAVPLYNNQGEIYKFVRLLMRFEFV</sequence>
<dbReference type="InterPro" id="IPR001711">
    <property type="entry name" value="PLipase_C_Pinositol-sp_Y"/>
</dbReference>
<dbReference type="EC" id="3.1.4.11" evidence="4 11"/>
<keyword evidence="15" id="KW-1185">Reference proteome</keyword>
<evidence type="ECO:0000256" key="9">
    <source>
        <dbReference type="ARBA" id="ARBA00023136"/>
    </source>
</evidence>
<dbReference type="InterPro" id="IPR000008">
    <property type="entry name" value="C2_dom"/>
</dbReference>
<dbReference type="InterPro" id="IPR011992">
    <property type="entry name" value="EF-hand-dom_pair"/>
</dbReference>
<dbReference type="GO" id="GO:0051209">
    <property type="term" value="P:release of sequestered calcium ion into cytosol"/>
    <property type="evidence" value="ECO:0007669"/>
    <property type="project" value="TreeGrafter"/>
</dbReference>
<dbReference type="GO" id="GO:0004435">
    <property type="term" value="F:phosphatidylinositol-4,5-bisphosphate phospholipase C activity"/>
    <property type="evidence" value="ECO:0007669"/>
    <property type="project" value="UniProtKB-EC"/>
</dbReference>
<dbReference type="PANTHER" id="PTHR10336">
    <property type="entry name" value="PHOSPHOINOSITIDE-SPECIFIC PHOSPHOLIPASE C FAMILY PROTEIN"/>
    <property type="match status" value="1"/>
</dbReference>
<evidence type="ECO:0000313" key="15">
    <source>
        <dbReference type="Proteomes" id="UP001163823"/>
    </source>
</evidence>
<evidence type="ECO:0000256" key="3">
    <source>
        <dbReference type="ARBA" id="ARBA00004202"/>
    </source>
</evidence>
<organism evidence="14 15">
    <name type="scientific">Quillaja saponaria</name>
    <name type="common">Soap bark tree</name>
    <dbReference type="NCBI Taxonomy" id="32244"/>
    <lineage>
        <taxon>Eukaryota</taxon>
        <taxon>Viridiplantae</taxon>
        <taxon>Streptophyta</taxon>
        <taxon>Embryophyta</taxon>
        <taxon>Tracheophyta</taxon>
        <taxon>Spermatophyta</taxon>
        <taxon>Magnoliopsida</taxon>
        <taxon>eudicotyledons</taxon>
        <taxon>Gunneridae</taxon>
        <taxon>Pentapetalae</taxon>
        <taxon>rosids</taxon>
        <taxon>fabids</taxon>
        <taxon>Fabales</taxon>
        <taxon>Quillajaceae</taxon>
        <taxon>Quillaja</taxon>
    </lineage>
</organism>
<dbReference type="InterPro" id="IPR001192">
    <property type="entry name" value="PI-PLC_fam"/>
</dbReference>
<dbReference type="Pfam" id="PF00387">
    <property type="entry name" value="PI-PLC-Y"/>
    <property type="match status" value="1"/>
</dbReference>
<keyword evidence="7 11" id="KW-0442">Lipid degradation</keyword>
<comment type="catalytic activity">
    <reaction evidence="1 11">
        <text>a 1,2-diacyl-sn-glycero-3-phospho-(1D-myo-inositol-4,5-bisphosphate) + H2O = 1D-myo-inositol 1,4,5-trisphosphate + a 1,2-diacyl-sn-glycerol + H(+)</text>
        <dbReference type="Rhea" id="RHEA:33179"/>
        <dbReference type="ChEBI" id="CHEBI:15377"/>
        <dbReference type="ChEBI" id="CHEBI:15378"/>
        <dbReference type="ChEBI" id="CHEBI:17815"/>
        <dbReference type="ChEBI" id="CHEBI:58456"/>
        <dbReference type="ChEBI" id="CHEBI:203600"/>
        <dbReference type="EC" id="3.1.4.11"/>
    </reaction>
</comment>
<gene>
    <name evidence="14" type="ORF">O6P43_014048</name>
</gene>
<dbReference type="GO" id="GO:0006950">
    <property type="term" value="P:response to stress"/>
    <property type="evidence" value="ECO:0007669"/>
    <property type="project" value="UniProtKB-ARBA"/>
</dbReference>
<dbReference type="Proteomes" id="UP001163823">
    <property type="component" value="Chromosome 6"/>
</dbReference>
<dbReference type="GO" id="GO:0016042">
    <property type="term" value="P:lipid catabolic process"/>
    <property type="evidence" value="ECO:0007669"/>
    <property type="project" value="UniProtKB-KW"/>
</dbReference>
<evidence type="ECO:0000256" key="1">
    <source>
        <dbReference type="ARBA" id="ARBA00001195"/>
    </source>
</evidence>
<evidence type="ECO:0000256" key="10">
    <source>
        <dbReference type="ARBA" id="ARBA00023224"/>
    </source>
</evidence>
<proteinExistence type="predicted"/>
<keyword evidence="10" id="KW-0807">Transducer</keyword>
<keyword evidence="5" id="KW-1003">Cell membrane</keyword>
<accession>A0AAD7LTU0</accession>
<evidence type="ECO:0000256" key="8">
    <source>
        <dbReference type="ARBA" id="ARBA00023098"/>
    </source>
</evidence>
<reference evidence="14" key="1">
    <citation type="journal article" date="2023" name="Science">
        <title>Elucidation of the pathway for biosynthesis of saponin adjuvants from the soapbark tree.</title>
        <authorList>
            <person name="Reed J."/>
            <person name="Orme A."/>
            <person name="El-Demerdash A."/>
            <person name="Owen C."/>
            <person name="Martin L.B.B."/>
            <person name="Misra R.C."/>
            <person name="Kikuchi S."/>
            <person name="Rejzek M."/>
            <person name="Martin A.C."/>
            <person name="Harkess A."/>
            <person name="Leebens-Mack J."/>
            <person name="Louveau T."/>
            <person name="Stephenson M.J."/>
            <person name="Osbourn A."/>
        </authorList>
    </citation>
    <scope>NUCLEOTIDE SEQUENCE</scope>
    <source>
        <strain evidence="14">S10</strain>
    </source>
</reference>
<evidence type="ECO:0000256" key="4">
    <source>
        <dbReference type="ARBA" id="ARBA00012368"/>
    </source>
</evidence>